<evidence type="ECO:0000313" key="3">
    <source>
        <dbReference type="EMBL" id="CEN60962.1"/>
    </source>
</evidence>
<dbReference type="InterPro" id="IPR013530">
    <property type="entry name" value="PAD_C"/>
</dbReference>
<dbReference type="PANTHER" id="PTHR10837:SF8">
    <property type="entry name" value="PROTEIN-ARGININE DEIMINASE"/>
    <property type="match status" value="1"/>
</dbReference>
<keyword evidence="1" id="KW-0732">Signal</keyword>
<feature type="chain" id="PRO_5006858188" description="Protein-arginine deiminase C-terminal domain-containing protein" evidence="1">
    <location>
        <begin position="23"/>
        <end position="624"/>
    </location>
</feature>
<dbReference type="InterPro" id="IPR036556">
    <property type="entry name" value="PAD_central_sf"/>
</dbReference>
<organism evidence="3 4">
    <name type="scientific">Aspergillus calidoustus</name>
    <dbReference type="NCBI Taxonomy" id="454130"/>
    <lineage>
        <taxon>Eukaryota</taxon>
        <taxon>Fungi</taxon>
        <taxon>Dikarya</taxon>
        <taxon>Ascomycota</taxon>
        <taxon>Pezizomycotina</taxon>
        <taxon>Eurotiomycetes</taxon>
        <taxon>Eurotiomycetidae</taxon>
        <taxon>Eurotiales</taxon>
        <taxon>Aspergillaceae</taxon>
        <taxon>Aspergillus</taxon>
        <taxon>Aspergillus subgen. Nidulantes</taxon>
    </lineage>
</organism>
<dbReference type="Gene3D" id="3.75.10.10">
    <property type="entry name" value="L-arginine/glycine Amidinotransferase, Chain A"/>
    <property type="match status" value="1"/>
</dbReference>
<accession>A0A0U5GT45</accession>
<dbReference type="AlphaFoldDB" id="A0A0U5GT45"/>
<evidence type="ECO:0000259" key="2">
    <source>
        <dbReference type="Pfam" id="PF03068"/>
    </source>
</evidence>
<dbReference type="Pfam" id="PF03068">
    <property type="entry name" value="PAD"/>
    <property type="match status" value="1"/>
</dbReference>
<dbReference type="Proteomes" id="UP000054771">
    <property type="component" value="Unassembled WGS sequence"/>
</dbReference>
<dbReference type="PANTHER" id="PTHR10837">
    <property type="entry name" value="PEPTIDYLARGININE DEIMINASE"/>
    <property type="match status" value="1"/>
</dbReference>
<evidence type="ECO:0000313" key="4">
    <source>
        <dbReference type="Proteomes" id="UP000054771"/>
    </source>
</evidence>
<keyword evidence="4" id="KW-1185">Reference proteome</keyword>
<dbReference type="GO" id="GO:0004668">
    <property type="term" value="F:protein-arginine deiminase activity"/>
    <property type="evidence" value="ECO:0007669"/>
    <property type="project" value="InterPro"/>
</dbReference>
<feature type="domain" description="Protein-arginine deiminase C-terminal" evidence="2">
    <location>
        <begin position="205"/>
        <end position="624"/>
    </location>
</feature>
<name>A0A0U5GT45_ASPCI</name>
<dbReference type="OMA" id="ELAYCND"/>
<protein>
    <recommendedName>
        <fullName evidence="2">Protein-arginine deiminase C-terminal domain-containing protein</fullName>
    </recommendedName>
</protein>
<proteinExistence type="predicted"/>
<dbReference type="SUPFAM" id="SSF55909">
    <property type="entry name" value="Pentein"/>
    <property type="match status" value="1"/>
</dbReference>
<dbReference type="GO" id="GO:0005737">
    <property type="term" value="C:cytoplasm"/>
    <property type="evidence" value="ECO:0007669"/>
    <property type="project" value="InterPro"/>
</dbReference>
<dbReference type="OrthoDB" id="5102063at2759"/>
<gene>
    <name evidence="3" type="ORF">ASPCAL07633</name>
</gene>
<feature type="signal peptide" evidence="1">
    <location>
        <begin position="1"/>
        <end position="22"/>
    </location>
</feature>
<dbReference type="InterPro" id="IPR004303">
    <property type="entry name" value="PAD"/>
</dbReference>
<dbReference type="EMBL" id="CDMC01000006">
    <property type="protein sequence ID" value="CEN60962.1"/>
    <property type="molecule type" value="Genomic_DNA"/>
</dbReference>
<reference evidence="4" key="1">
    <citation type="journal article" date="2016" name="Genome Announc.">
        <title>Draft genome sequences of fungus Aspergillus calidoustus.</title>
        <authorList>
            <person name="Horn F."/>
            <person name="Linde J."/>
            <person name="Mattern D.J."/>
            <person name="Walther G."/>
            <person name="Guthke R."/>
            <person name="Scherlach K."/>
            <person name="Martin K."/>
            <person name="Brakhage A.A."/>
            <person name="Petzke L."/>
            <person name="Valiante V."/>
        </authorList>
    </citation>
    <scope>NUCLEOTIDE SEQUENCE [LARGE SCALE GENOMIC DNA]</scope>
    <source>
        <strain evidence="4">SF006504</strain>
    </source>
</reference>
<sequence length="624" mass="68655">MRLLSSTQILASCLLLGHAVQASSIRPDIRADTNRDGVVDLDGDSDVYAKGRWSESRGAVFLANVGDKYRRCPNEDLAGNPLSNDELAYCNDASGHLLLAPEYVAPVRTVPLGNISEGVTAHIYATPREAYERVRIFLLDDIENPNATESWRLIDRQFNFNATQLSAGLILGIDGREFVKDKEIWDGHVTVNFDVYDTPGSSSHVSDSVALKVAPVLTHHHLQRVEQLVTTEANDTNPIQQYFVQQMDAAREAAGIETPLLLFNQSSDVWAQDILEPAYTSMPGPNGPISLRIMLRSAQSTRTGGRQIMEQLRGPGVGSFQPGSASGIGFAASGFGYHTINSYGNLETIPPYRSKSGVLYKAGRVIQGKHYEEYPAQAIRDLIMGQDVQNTLFLETGWLRVGHVDEFVQFLPYENDLGFTIGIASPRAALEILYSAQSNGHGGVPAISFDAEPQLQRFDEEMPPFLNMTIDDVLANETFIQVNTYAQKWIDHNLDILLGDIPLARDDVIEVPGLYHDTSTGGTYVRPDGLDYYWPPVLEGEYQLGAFIPGPINGVVIGSHYISPNPFGPVVDGVDVIAAAVNEVYARAGMNVTFVEDYFSHHLSNGEVHCGSNTLRQTDLVWWQ</sequence>
<dbReference type="GO" id="GO:0005509">
    <property type="term" value="F:calcium ion binding"/>
    <property type="evidence" value="ECO:0007669"/>
    <property type="project" value="InterPro"/>
</dbReference>
<evidence type="ECO:0000256" key="1">
    <source>
        <dbReference type="SAM" id="SignalP"/>
    </source>
</evidence>
<dbReference type="SUPFAM" id="SSF110083">
    <property type="entry name" value="Peptidylarginine deiminase Pad4, middle domain"/>
    <property type="match status" value="1"/>
</dbReference>